<dbReference type="PANTHER" id="PTHR43297:SF2">
    <property type="entry name" value="DIPEPTIDE TRANSPORT ATP-BINDING PROTEIN DPPD"/>
    <property type="match status" value="1"/>
</dbReference>
<keyword evidence="5" id="KW-0547">Nucleotide-binding</keyword>
<keyword evidence="3" id="KW-0813">Transport</keyword>
<dbReference type="AlphaFoldDB" id="A0A5J6N4M9"/>
<protein>
    <submittedName>
        <fullName evidence="9">ABC transporter ATP-binding protein</fullName>
    </submittedName>
</protein>
<dbReference type="SMART" id="SM00382">
    <property type="entry name" value="AAA"/>
    <property type="match status" value="1"/>
</dbReference>
<dbReference type="InterPro" id="IPR003593">
    <property type="entry name" value="AAA+_ATPase"/>
</dbReference>
<comment type="similarity">
    <text evidence="2">Belongs to the ABC transporter superfamily.</text>
</comment>
<evidence type="ECO:0000256" key="3">
    <source>
        <dbReference type="ARBA" id="ARBA00022448"/>
    </source>
</evidence>
<dbReference type="NCBIfam" id="TIGR01727">
    <property type="entry name" value="oligo_HPY"/>
    <property type="match status" value="1"/>
</dbReference>
<evidence type="ECO:0000256" key="7">
    <source>
        <dbReference type="ARBA" id="ARBA00023136"/>
    </source>
</evidence>
<dbReference type="GO" id="GO:0005886">
    <property type="term" value="C:plasma membrane"/>
    <property type="evidence" value="ECO:0007669"/>
    <property type="project" value="UniProtKB-SubCell"/>
</dbReference>
<dbReference type="GO" id="GO:0016887">
    <property type="term" value="F:ATP hydrolysis activity"/>
    <property type="evidence" value="ECO:0007669"/>
    <property type="project" value="InterPro"/>
</dbReference>
<evidence type="ECO:0000256" key="6">
    <source>
        <dbReference type="ARBA" id="ARBA00022840"/>
    </source>
</evidence>
<dbReference type="InterPro" id="IPR003439">
    <property type="entry name" value="ABC_transporter-like_ATP-bd"/>
</dbReference>
<dbReference type="CDD" id="cd03257">
    <property type="entry name" value="ABC_NikE_OppD_transporters"/>
    <property type="match status" value="1"/>
</dbReference>
<feature type="domain" description="ABC transporter" evidence="8">
    <location>
        <begin position="9"/>
        <end position="260"/>
    </location>
</feature>
<dbReference type="PANTHER" id="PTHR43297">
    <property type="entry name" value="OLIGOPEPTIDE TRANSPORT ATP-BINDING PROTEIN APPD"/>
    <property type="match status" value="1"/>
</dbReference>
<evidence type="ECO:0000313" key="10">
    <source>
        <dbReference type="Proteomes" id="UP000325797"/>
    </source>
</evidence>
<dbReference type="Proteomes" id="UP000325797">
    <property type="component" value="Chromosome"/>
</dbReference>
<dbReference type="EMBL" id="CP042582">
    <property type="protein sequence ID" value="QEX24888.1"/>
    <property type="molecule type" value="Genomic_DNA"/>
</dbReference>
<name>A0A5J6N4M9_9PROT</name>
<dbReference type="InterPro" id="IPR027417">
    <property type="entry name" value="P-loop_NTPase"/>
</dbReference>
<reference evidence="9 10" key="1">
    <citation type="submission" date="2019-08" db="EMBL/GenBank/DDBJ databases">
        <title>Hyperibacter terrae gen. nov., sp. nov. and Hyperibacter viscosus sp. nov., two new members in the family Rhodospirillaceae isolated from the rhizosphere of Hypericum perforatum.</title>
        <authorList>
            <person name="Noviana Z."/>
        </authorList>
    </citation>
    <scope>NUCLEOTIDE SEQUENCE [LARGE SCALE GENOMIC DNA]</scope>
    <source>
        <strain evidence="9 10">R5959</strain>
    </source>
</reference>
<dbReference type="Gene3D" id="3.40.50.300">
    <property type="entry name" value="P-loop containing nucleotide triphosphate hydrolases"/>
    <property type="match status" value="1"/>
</dbReference>
<proteinExistence type="inferred from homology"/>
<gene>
    <name evidence="9" type="ORF">FRZ61_48300</name>
</gene>
<evidence type="ECO:0000256" key="5">
    <source>
        <dbReference type="ARBA" id="ARBA00022741"/>
    </source>
</evidence>
<keyword evidence="6 9" id="KW-0067">ATP-binding</keyword>
<keyword evidence="4" id="KW-1003">Cell membrane</keyword>
<comment type="subcellular location">
    <subcellularLocation>
        <location evidence="1">Cell inner membrane</location>
        <topology evidence="1">Peripheral membrane protein</topology>
    </subcellularLocation>
</comment>
<keyword evidence="10" id="KW-1185">Reference proteome</keyword>
<dbReference type="OrthoDB" id="37801at2"/>
<keyword evidence="7" id="KW-0472">Membrane</keyword>
<dbReference type="GO" id="GO:0005524">
    <property type="term" value="F:ATP binding"/>
    <property type="evidence" value="ECO:0007669"/>
    <property type="project" value="UniProtKB-KW"/>
</dbReference>
<evidence type="ECO:0000256" key="2">
    <source>
        <dbReference type="ARBA" id="ARBA00005417"/>
    </source>
</evidence>
<dbReference type="RefSeq" id="WP_151120145.1">
    <property type="nucleotide sequence ID" value="NZ_CP042582.1"/>
</dbReference>
<evidence type="ECO:0000259" key="8">
    <source>
        <dbReference type="PROSITE" id="PS50893"/>
    </source>
</evidence>
<evidence type="ECO:0000256" key="1">
    <source>
        <dbReference type="ARBA" id="ARBA00004417"/>
    </source>
</evidence>
<dbReference type="GO" id="GO:0055085">
    <property type="term" value="P:transmembrane transport"/>
    <property type="evidence" value="ECO:0007669"/>
    <property type="project" value="UniProtKB-ARBA"/>
</dbReference>
<accession>A0A5J6N4M9</accession>
<dbReference type="PROSITE" id="PS50893">
    <property type="entry name" value="ABC_TRANSPORTER_2"/>
    <property type="match status" value="1"/>
</dbReference>
<dbReference type="KEGG" id="hadh:FRZ61_48300"/>
<organism evidence="9 10">
    <name type="scientific">Hypericibacter adhaerens</name>
    <dbReference type="NCBI Taxonomy" id="2602016"/>
    <lineage>
        <taxon>Bacteria</taxon>
        <taxon>Pseudomonadati</taxon>
        <taxon>Pseudomonadota</taxon>
        <taxon>Alphaproteobacteria</taxon>
        <taxon>Rhodospirillales</taxon>
        <taxon>Dongiaceae</taxon>
        <taxon>Hypericibacter</taxon>
    </lineage>
</organism>
<dbReference type="GO" id="GO:0015833">
    <property type="term" value="P:peptide transport"/>
    <property type="evidence" value="ECO:0007669"/>
    <property type="project" value="InterPro"/>
</dbReference>
<sequence length="329" mass="34855">MNEAAPPLLSVEGLTIAFRSEAGPARVVDGISLSIGAGEAVGLVGESGCGKSVTAMSVMRLLPTPPAVIEAGHVRFEGQDLLALPEARMRALRGDRIGMIFQEPMTSLNPTFTVGYQIAEVLTQHRGLDRAAALAEAARLLTQVGVGAAERRLAQYPHQLSGGLRQRVMIAMAIACGPKLLIADEPTTALDVTIQAQILDLLRHLREKSSMALLLITHDLGVVSELCDRVIVMYAGRIVEEAPARALFAHARHPYTAGLLASRPKLGETAARLPTIPGSVPPPHKRGLGCSFADRCARAQSRCRAETPALAAMASRHRAACFNPVPGSP</sequence>
<evidence type="ECO:0000313" key="9">
    <source>
        <dbReference type="EMBL" id="QEX24888.1"/>
    </source>
</evidence>
<dbReference type="Pfam" id="PF08352">
    <property type="entry name" value="oligo_HPY"/>
    <property type="match status" value="1"/>
</dbReference>
<dbReference type="InterPro" id="IPR013563">
    <property type="entry name" value="Oligopep_ABC_C"/>
</dbReference>
<dbReference type="InterPro" id="IPR050388">
    <property type="entry name" value="ABC_Ni/Peptide_Import"/>
</dbReference>
<dbReference type="FunFam" id="3.40.50.300:FF:000016">
    <property type="entry name" value="Oligopeptide ABC transporter ATP-binding component"/>
    <property type="match status" value="1"/>
</dbReference>
<dbReference type="SUPFAM" id="SSF52540">
    <property type="entry name" value="P-loop containing nucleoside triphosphate hydrolases"/>
    <property type="match status" value="1"/>
</dbReference>
<dbReference type="Pfam" id="PF00005">
    <property type="entry name" value="ABC_tran"/>
    <property type="match status" value="1"/>
</dbReference>
<evidence type="ECO:0000256" key="4">
    <source>
        <dbReference type="ARBA" id="ARBA00022475"/>
    </source>
</evidence>